<feature type="transmembrane region" description="Helical" evidence="1">
    <location>
        <begin position="12"/>
        <end position="45"/>
    </location>
</feature>
<dbReference type="Proteomes" id="UP000295685">
    <property type="component" value="Unassembled WGS sequence"/>
</dbReference>
<name>A0A4R8SAH1_9MYCO</name>
<keyword evidence="1" id="KW-0812">Transmembrane</keyword>
<comment type="caution">
    <text evidence="2">The sequence shown here is derived from an EMBL/GenBank/DDBJ whole genome shotgun (WGS) entry which is preliminary data.</text>
</comment>
<protein>
    <submittedName>
        <fullName evidence="2">Uncharacterized protein</fullName>
    </submittedName>
</protein>
<reference evidence="2 3" key="1">
    <citation type="journal article" date="2019" name="Sci. Rep.">
        <title>Extended insight into the Mycobacterium chelonae-abscessus complex through whole genome sequencing of Mycobacterium salmoniphilum outbreak and Mycobacterium salmoniphilum-like strains.</title>
        <authorList>
            <person name="Behra P.R.K."/>
            <person name="Das S."/>
            <person name="Pettersson B.M.F."/>
            <person name="Shirreff L."/>
            <person name="DuCote T."/>
            <person name="Jacobsson K.G."/>
            <person name="Ennis D.G."/>
            <person name="Kirsebom L.A."/>
        </authorList>
    </citation>
    <scope>NUCLEOTIDE SEQUENCE [LARGE SCALE GENOMIC DNA]</scope>
    <source>
        <strain evidence="2 3">CCUG 60885</strain>
    </source>
</reference>
<keyword evidence="1" id="KW-0472">Membrane</keyword>
<organism evidence="2 3">
    <name type="scientific">Mycobacteroides salmoniphilum</name>
    <dbReference type="NCBI Taxonomy" id="404941"/>
    <lineage>
        <taxon>Bacteria</taxon>
        <taxon>Bacillati</taxon>
        <taxon>Actinomycetota</taxon>
        <taxon>Actinomycetes</taxon>
        <taxon>Mycobacteriales</taxon>
        <taxon>Mycobacteriaceae</taxon>
        <taxon>Mycobacteroides</taxon>
    </lineage>
</organism>
<accession>A0A4R8SAH1</accession>
<dbReference type="EMBL" id="PECK01000012">
    <property type="protein sequence ID" value="TDZ90334.1"/>
    <property type="molecule type" value="Genomic_DNA"/>
</dbReference>
<evidence type="ECO:0000313" key="3">
    <source>
        <dbReference type="Proteomes" id="UP000295685"/>
    </source>
</evidence>
<sequence>MGITVQRNIVRVANVVCVAHSLPMGILLMRAMAMIAPVIVVALPVDSPGAVVSEPQAHCAPSKSSSAVCTARDDVEIKSAPNSKDLPGPASGAIGKVAPVVHPVKMWG</sequence>
<keyword evidence="1" id="KW-1133">Transmembrane helix</keyword>
<evidence type="ECO:0000313" key="2">
    <source>
        <dbReference type="EMBL" id="TDZ90334.1"/>
    </source>
</evidence>
<gene>
    <name evidence="2" type="ORF">CCUG60885_04980</name>
</gene>
<evidence type="ECO:0000256" key="1">
    <source>
        <dbReference type="SAM" id="Phobius"/>
    </source>
</evidence>
<dbReference type="AlphaFoldDB" id="A0A4R8SAH1"/>
<proteinExistence type="predicted"/>